<sequence>MFAKSLVPFNVALVALVAVWAVEPVLGRAVAPTPVPEMKRDWQSYGESLGSWGESVGSSWASVGSVIGNSYASEGNSIGSSWASVGSVVGNSYASEGYSIGLSDASTWLKSHSLQGTVTSVGSQLATVITSAGGSAITLAASGSPGSLMTVGGATVTVLAASPTSNAATSMSNAAGSPLYMAALSIVGGAAMGALLL</sequence>
<evidence type="ECO:0000313" key="3">
    <source>
        <dbReference type="Proteomes" id="UP000053558"/>
    </source>
</evidence>
<keyword evidence="3" id="KW-1185">Reference proteome</keyword>
<evidence type="ECO:0000256" key="1">
    <source>
        <dbReference type="SAM" id="SignalP"/>
    </source>
</evidence>
<evidence type="ECO:0000313" key="2">
    <source>
        <dbReference type="EMBL" id="EIW86816.1"/>
    </source>
</evidence>
<gene>
    <name evidence="2" type="ORF">CONPUDRAFT_148863</name>
</gene>
<dbReference type="GeneID" id="19202542"/>
<accession>A0A5M3N683</accession>
<dbReference type="KEGG" id="cput:CONPUDRAFT_148863"/>
<feature type="signal peptide" evidence="1">
    <location>
        <begin position="1"/>
        <end position="27"/>
    </location>
</feature>
<dbReference type="EMBL" id="JH711573">
    <property type="protein sequence ID" value="EIW86816.1"/>
    <property type="molecule type" value="Genomic_DNA"/>
</dbReference>
<protein>
    <submittedName>
        <fullName evidence="2">Uncharacterized protein</fullName>
    </submittedName>
</protein>
<dbReference type="AlphaFoldDB" id="A0A5M3N683"/>
<dbReference type="Proteomes" id="UP000053558">
    <property type="component" value="Unassembled WGS sequence"/>
</dbReference>
<reference evidence="3" key="1">
    <citation type="journal article" date="2012" name="Science">
        <title>The Paleozoic origin of enzymatic lignin decomposition reconstructed from 31 fungal genomes.</title>
        <authorList>
            <person name="Floudas D."/>
            <person name="Binder M."/>
            <person name="Riley R."/>
            <person name="Barry K."/>
            <person name="Blanchette R.A."/>
            <person name="Henrissat B."/>
            <person name="Martinez A.T."/>
            <person name="Otillar R."/>
            <person name="Spatafora J.W."/>
            <person name="Yadav J.S."/>
            <person name="Aerts A."/>
            <person name="Benoit I."/>
            <person name="Boyd A."/>
            <person name="Carlson A."/>
            <person name="Copeland A."/>
            <person name="Coutinho P.M."/>
            <person name="de Vries R.P."/>
            <person name="Ferreira P."/>
            <person name="Findley K."/>
            <person name="Foster B."/>
            <person name="Gaskell J."/>
            <person name="Glotzer D."/>
            <person name="Gorecki P."/>
            <person name="Heitman J."/>
            <person name="Hesse C."/>
            <person name="Hori C."/>
            <person name="Igarashi K."/>
            <person name="Jurgens J.A."/>
            <person name="Kallen N."/>
            <person name="Kersten P."/>
            <person name="Kohler A."/>
            <person name="Kuees U."/>
            <person name="Kumar T.K.A."/>
            <person name="Kuo A."/>
            <person name="LaButti K."/>
            <person name="Larrondo L.F."/>
            <person name="Lindquist E."/>
            <person name="Ling A."/>
            <person name="Lombard V."/>
            <person name="Lucas S."/>
            <person name="Lundell T."/>
            <person name="Martin R."/>
            <person name="McLaughlin D.J."/>
            <person name="Morgenstern I."/>
            <person name="Morin E."/>
            <person name="Murat C."/>
            <person name="Nagy L.G."/>
            <person name="Nolan M."/>
            <person name="Ohm R.A."/>
            <person name="Patyshakuliyeva A."/>
            <person name="Rokas A."/>
            <person name="Ruiz-Duenas F.J."/>
            <person name="Sabat G."/>
            <person name="Salamov A."/>
            <person name="Samejima M."/>
            <person name="Schmutz J."/>
            <person name="Slot J.C."/>
            <person name="St John F."/>
            <person name="Stenlid J."/>
            <person name="Sun H."/>
            <person name="Sun S."/>
            <person name="Syed K."/>
            <person name="Tsang A."/>
            <person name="Wiebenga A."/>
            <person name="Young D."/>
            <person name="Pisabarro A."/>
            <person name="Eastwood D.C."/>
            <person name="Martin F."/>
            <person name="Cullen D."/>
            <person name="Grigoriev I.V."/>
            <person name="Hibbett D.S."/>
        </authorList>
    </citation>
    <scope>NUCLEOTIDE SEQUENCE [LARGE SCALE GENOMIC DNA]</scope>
    <source>
        <strain evidence="3">RWD-64-598 SS2</strain>
    </source>
</reference>
<name>A0A5M3N683_CONPW</name>
<organism evidence="2 3">
    <name type="scientific">Coniophora puteana (strain RWD-64-598)</name>
    <name type="common">Brown rot fungus</name>
    <dbReference type="NCBI Taxonomy" id="741705"/>
    <lineage>
        <taxon>Eukaryota</taxon>
        <taxon>Fungi</taxon>
        <taxon>Dikarya</taxon>
        <taxon>Basidiomycota</taxon>
        <taxon>Agaricomycotina</taxon>
        <taxon>Agaricomycetes</taxon>
        <taxon>Agaricomycetidae</taxon>
        <taxon>Boletales</taxon>
        <taxon>Coniophorineae</taxon>
        <taxon>Coniophoraceae</taxon>
        <taxon>Coniophora</taxon>
    </lineage>
</organism>
<keyword evidence="1" id="KW-0732">Signal</keyword>
<dbReference type="RefSeq" id="XP_007763497.1">
    <property type="nucleotide sequence ID" value="XM_007765307.1"/>
</dbReference>
<proteinExistence type="predicted"/>
<comment type="caution">
    <text evidence="2">The sequence shown here is derived from an EMBL/GenBank/DDBJ whole genome shotgun (WGS) entry which is preliminary data.</text>
</comment>
<dbReference type="OrthoDB" id="4095724at2759"/>
<feature type="chain" id="PRO_5024369032" evidence="1">
    <location>
        <begin position="28"/>
        <end position="197"/>
    </location>
</feature>